<name>A0AAR2L146_PYGNA</name>
<evidence type="ECO:0000313" key="3">
    <source>
        <dbReference type="Proteomes" id="UP001501920"/>
    </source>
</evidence>
<organism evidence="2 3">
    <name type="scientific">Pygocentrus nattereri</name>
    <name type="common">Red-bellied piranha</name>
    <dbReference type="NCBI Taxonomy" id="42514"/>
    <lineage>
        <taxon>Eukaryota</taxon>
        <taxon>Metazoa</taxon>
        <taxon>Chordata</taxon>
        <taxon>Craniata</taxon>
        <taxon>Vertebrata</taxon>
        <taxon>Euteleostomi</taxon>
        <taxon>Actinopterygii</taxon>
        <taxon>Neopterygii</taxon>
        <taxon>Teleostei</taxon>
        <taxon>Ostariophysi</taxon>
        <taxon>Characiformes</taxon>
        <taxon>Characoidei</taxon>
        <taxon>Pygocentrus</taxon>
    </lineage>
</organism>
<keyword evidence="1" id="KW-0732">Signal</keyword>
<evidence type="ECO:0000256" key="1">
    <source>
        <dbReference type="SAM" id="SignalP"/>
    </source>
</evidence>
<keyword evidence="3" id="KW-1185">Reference proteome</keyword>
<dbReference type="Ensembl" id="ENSPNAT00000070652.1">
    <property type="protein sequence ID" value="ENSPNAP00000070245.1"/>
    <property type="gene ID" value="ENSPNAG00000013968.2"/>
</dbReference>
<dbReference type="Proteomes" id="UP001501920">
    <property type="component" value="Chromosome 23"/>
</dbReference>
<evidence type="ECO:0000313" key="2">
    <source>
        <dbReference type="Ensembl" id="ENSPNAP00000070245.1"/>
    </source>
</evidence>
<reference evidence="2 3" key="1">
    <citation type="submission" date="2020-10" db="EMBL/GenBank/DDBJ databases">
        <title>Pygocentrus nattereri (red-bellied piranha) genome, fPygNat1, primary haplotype.</title>
        <authorList>
            <person name="Myers G."/>
            <person name="Meyer A."/>
            <person name="Karagic N."/>
            <person name="Pippel M."/>
            <person name="Winkler S."/>
            <person name="Tracey A."/>
            <person name="Wood J."/>
            <person name="Formenti G."/>
            <person name="Howe K."/>
            <person name="Fedrigo O."/>
            <person name="Jarvis E.D."/>
        </authorList>
    </citation>
    <scope>NUCLEOTIDE SEQUENCE [LARGE SCALE GENOMIC DNA]</scope>
</reference>
<sequence length="351" mass="39459">MLFWFSVLLFPELELTLRQHCKNSVINLVNQMLLIDRLLISTNYYYLNSLNSFSSLSSATKPVVLVVLHHTLNPDLTVPDSSRAVNREKTLTVDCLFYEDKGLLHCRRNDEALSRVSEWIDTQAGIKTNVEPTADTIQTYAQQALAEASEAIKQFGNSMGKMTRMLWRYPKIPNPLSFIQKNMGSSSVTGVSQDLPQVKLCLGKLNFFTCVTGNTLGSHNEFVRILRKRRAELQEVPTVEKCDVILAFCPVVSAAGIDTKNALQQLNDVSGSKSAVLVVLHHTFDPEVIVPDSSRSVNREKTLTVDCLFHEDKGLLHCRRNDEALRRVSEWIEGGVTGREEDGVGTHRRRT</sequence>
<proteinExistence type="predicted"/>
<feature type="signal peptide" evidence="1">
    <location>
        <begin position="1"/>
        <end position="18"/>
    </location>
</feature>
<dbReference type="GeneTree" id="ENSGT00940000164220"/>
<reference evidence="2" key="3">
    <citation type="submission" date="2025-09" db="UniProtKB">
        <authorList>
            <consortium name="Ensembl"/>
        </authorList>
    </citation>
    <scope>IDENTIFICATION</scope>
</reference>
<dbReference type="AlphaFoldDB" id="A0AAR2L146"/>
<dbReference type="PANTHER" id="PTHR34488:SF1">
    <property type="entry name" value="SI:CH211-245H14.1-RELATED"/>
    <property type="match status" value="1"/>
</dbReference>
<protein>
    <submittedName>
        <fullName evidence="2">Uncharacterized protein</fullName>
    </submittedName>
</protein>
<accession>A0AAR2L146</accession>
<reference evidence="2" key="2">
    <citation type="submission" date="2025-08" db="UniProtKB">
        <authorList>
            <consortium name="Ensembl"/>
        </authorList>
    </citation>
    <scope>IDENTIFICATION</scope>
</reference>
<dbReference type="PANTHER" id="PTHR34488">
    <property type="entry name" value="SI:CH211-245H14.1-RELATED"/>
    <property type="match status" value="1"/>
</dbReference>
<feature type="chain" id="PRO_5043355582" evidence="1">
    <location>
        <begin position="19"/>
        <end position="351"/>
    </location>
</feature>